<proteinExistence type="predicted"/>
<keyword evidence="2" id="KW-1185">Reference proteome</keyword>
<dbReference type="KEGG" id="shx:MS3_00009644"/>
<protein>
    <submittedName>
        <fullName evidence="1">Uncharacterized protein</fullName>
    </submittedName>
</protein>
<reference evidence="1" key="4">
    <citation type="journal article" date="2022" name="PLoS Pathog.">
        <title>Chromosome-level genome of Schistosoma haematobium underpins genome-wide explorations of molecular variation.</title>
        <authorList>
            <person name="Stroehlein A.J."/>
            <person name="Korhonen P.K."/>
            <person name="Lee V.V."/>
            <person name="Ralph S.A."/>
            <person name="Mentink-Kane M."/>
            <person name="You H."/>
            <person name="McManus D.P."/>
            <person name="Tchuente L.T."/>
            <person name="Stothard J.R."/>
            <person name="Kaur P."/>
            <person name="Dudchenko O."/>
            <person name="Aiden E.L."/>
            <person name="Yang B."/>
            <person name="Yang H."/>
            <person name="Emery A.M."/>
            <person name="Webster B.L."/>
            <person name="Brindley P.J."/>
            <person name="Rollinson D."/>
            <person name="Chang B.C.H."/>
            <person name="Gasser R.B."/>
            <person name="Young N.D."/>
        </authorList>
    </citation>
    <scope>NUCLEOTIDE SEQUENCE</scope>
</reference>
<dbReference type="CTD" id="24597306"/>
<dbReference type="GeneID" id="24597306"/>
<reference evidence="1" key="2">
    <citation type="journal article" date="2019" name="Gigascience">
        <title>High-quality Schistosoma haematobium genome achieved by single-molecule and long-range sequencing.</title>
        <authorList>
            <person name="Stroehlein A.J."/>
            <person name="Korhonen P.K."/>
            <person name="Chong T.M."/>
            <person name="Lim Y.L."/>
            <person name="Chan K.G."/>
            <person name="Webster B."/>
            <person name="Rollinson D."/>
            <person name="Brindley P.J."/>
            <person name="Gasser R.B."/>
            <person name="Young N.D."/>
        </authorList>
    </citation>
    <scope>NUCLEOTIDE SEQUENCE</scope>
</reference>
<dbReference type="Proteomes" id="UP000471633">
    <property type="component" value="Unassembled WGS sequence"/>
</dbReference>
<reference evidence="1" key="3">
    <citation type="submission" date="2021-06" db="EMBL/GenBank/DDBJ databases">
        <title>Chromosome-level genome assembly for S. haematobium.</title>
        <authorList>
            <person name="Stroehlein A.J."/>
        </authorList>
    </citation>
    <scope>NUCLEOTIDE SEQUENCE</scope>
</reference>
<comment type="caution">
    <text evidence="1">The sequence shown here is derived from an EMBL/GenBank/DDBJ whole genome shotgun (WGS) entry which is preliminary data.</text>
</comment>
<dbReference type="EMBL" id="AMPZ03000008">
    <property type="protein sequence ID" value="KAH9579523.1"/>
    <property type="molecule type" value="Genomic_DNA"/>
</dbReference>
<reference evidence="1" key="1">
    <citation type="journal article" date="2012" name="Nat. Genet.">
        <title>Whole-genome sequence of Schistosoma haematobium.</title>
        <authorList>
            <person name="Young N.D."/>
            <person name="Jex A.R."/>
            <person name="Li B."/>
            <person name="Liu S."/>
            <person name="Yang L."/>
            <person name="Xiong Z."/>
            <person name="Li Y."/>
            <person name="Cantacessi C."/>
            <person name="Hall R.S."/>
            <person name="Xu X."/>
            <person name="Chen F."/>
            <person name="Wu X."/>
            <person name="Zerlotini A."/>
            <person name="Oliveira G."/>
            <person name="Hofmann A."/>
            <person name="Zhang G."/>
            <person name="Fang X."/>
            <person name="Kang Y."/>
            <person name="Campbell B.E."/>
            <person name="Loukas A."/>
            <person name="Ranganathan S."/>
            <person name="Rollinson D."/>
            <person name="Rinaldi G."/>
            <person name="Brindley P.J."/>
            <person name="Yang H."/>
            <person name="Wang J."/>
            <person name="Wang J."/>
            <person name="Gasser R.B."/>
        </authorList>
    </citation>
    <scope>NUCLEOTIDE SEQUENCE</scope>
</reference>
<dbReference type="RefSeq" id="XP_012801407.2">
    <property type="nucleotide sequence ID" value="XM_012945953.2"/>
</dbReference>
<sequence>MFRTSLVVLPIKLVFASTHKVNGWYEPAYLETNMVGSNTNTNTFRVIQEQTAAMAFEWKPMTHKNFDYVYLVLDVYLWPDETVRVYKGNIGLLEAIGQPCEASTLRAEGYNTNYFYSNFQTYRMTYKRIPRIENVQIQLVQDLYPLLRWEKERSACGPTDLTIIFRGYSTQHLQMYIISGDQVEYYMNHIETEDGMEEVFILFSKHEKRFSLPTMGFSSKPGCGSGMIWVHVMTLHMFVGRQL</sequence>
<evidence type="ECO:0000313" key="1">
    <source>
        <dbReference type="EMBL" id="KAH9579523.1"/>
    </source>
</evidence>
<accession>A0A6A5DH34</accession>
<name>A0A6A5DH34_SCHHA</name>
<gene>
    <name evidence="1" type="ORF">MS3_00009644</name>
</gene>
<organism evidence="1 2">
    <name type="scientific">Schistosoma haematobium</name>
    <name type="common">Blood fluke</name>
    <dbReference type="NCBI Taxonomy" id="6185"/>
    <lineage>
        <taxon>Eukaryota</taxon>
        <taxon>Metazoa</taxon>
        <taxon>Spiralia</taxon>
        <taxon>Lophotrochozoa</taxon>
        <taxon>Platyhelminthes</taxon>
        <taxon>Trematoda</taxon>
        <taxon>Digenea</taxon>
        <taxon>Strigeidida</taxon>
        <taxon>Schistosomatoidea</taxon>
        <taxon>Schistosomatidae</taxon>
        <taxon>Schistosoma</taxon>
    </lineage>
</organism>
<dbReference type="AlphaFoldDB" id="A0A6A5DH34"/>
<evidence type="ECO:0000313" key="2">
    <source>
        <dbReference type="Proteomes" id="UP000471633"/>
    </source>
</evidence>